<dbReference type="Gene3D" id="3.10.100.10">
    <property type="entry name" value="Mannose-Binding Protein A, subunit A"/>
    <property type="match status" value="1"/>
</dbReference>
<dbReference type="GO" id="GO:0030246">
    <property type="term" value="F:carbohydrate binding"/>
    <property type="evidence" value="ECO:0007669"/>
    <property type="project" value="UniProtKB-KW"/>
</dbReference>
<evidence type="ECO:0000256" key="1">
    <source>
        <dbReference type="ARBA" id="ARBA00022734"/>
    </source>
</evidence>
<name>A0A9J7MVM5_BRAFL</name>
<organism evidence="4 5">
    <name type="scientific">Branchiostoma floridae</name>
    <name type="common">Florida lancelet</name>
    <name type="synonym">Amphioxus</name>
    <dbReference type="NCBI Taxonomy" id="7739"/>
    <lineage>
        <taxon>Eukaryota</taxon>
        <taxon>Metazoa</taxon>
        <taxon>Chordata</taxon>
        <taxon>Cephalochordata</taxon>
        <taxon>Leptocardii</taxon>
        <taxon>Amphioxiformes</taxon>
        <taxon>Branchiostomatidae</taxon>
        <taxon>Branchiostoma</taxon>
    </lineage>
</organism>
<dbReference type="KEGG" id="bfo:118419366"/>
<gene>
    <name evidence="5" type="primary">LOC118419366</name>
</gene>
<dbReference type="SUPFAM" id="SSF56436">
    <property type="entry name" value="C-type lectin-like"/>
    <property type="match status" value="1"/>
</dbReference>
<evidence type="ECO:0000313" key="4">
    <source>
        <dbReference type="Proteomes" id="UP000001554"/>
    </source>
</evidence>
<reference evidence="4" key="1">
    <citation type="journal article" date="2020" name="Nat. Ecol. Evol.">
        <title>Deeply conserved synteny resolves early events in vertebrate evolution.</title>
        <authorList>
            <person name="Simakov O."/>
            <person name="Marletaz F."/>
            <person name="Yue J.X."/>
            <person name="O'Connell B."/>
            <person name="Jenkins J."/>
            <person name="Brandt A."/>
            <person name="Calef R."/>
            <person name="Tung C.H."/>
            <person name="Huang T.K."/>
            <person name="Schmutz J."/>
            <person name="Satoh N."/>
            <person name="Yu J.K."/>
            <person name="Putnam N.H."/>
            <person name="Green R.E."/>
            <person name="Rokhsar D.S."/>
        </authorList>
    </citation>
    <scope>NUCLEOTIDE SEQUENCE [LARGE SCALE GENOMIC DNA]</scope>
    <source>
        <strain evidence="4">S238N-H82</strain>
    </source>
</reference>
<dbReference type="InterPro" id="IPR051663">
    <property type="entry name" value="CLec_Tetranectin-domain"/>
</dbReference>
<keyword evidence="2" id="KW-1015">Disulfide bond</keyword>
<keyword evidence="4" id="KW-1185">Reference proteome</keyword>
<dbReference type="InterPro" id="IPR018378">
    <property type="entry name" value="C-type_lectin_CS"/>
</dbReference>
<dbReference type="InterPro" id="IPR001304">
    <property type="entry name" value="C-type_lectin-like"/>
</dbReference>
<dbReference type="Proteomes" id="UP000001554">
    <property type="component" value="Chromosome 7"/>
</dbReference>
<keyword evidence="1" id="KW-0430">Lectin</keyword>
<dbReference type="OrthoDB" id="6430060at2759"/>
<evidence type="ECO:0000259" key="3">
    <source>
        <dbReference type="PROSITE" id="PS50041"/>
    </source>
</evidence>
<dbReference type="RefSeq" id="XP_035681621.1">
    <property type="nucleotide sequence ID" value="XM_035825728.1"/>
</dbReference>
<dbReference type="Pfam" id="PF00059">
    <property type="entry name" value="Lectin_C"/>
    <property type="match status" value="1"/>
</dbReference>
<protein>
    <submittedName>
        <fullName evidence="5">C-type lectin domain family 4 member M-like</fullName>
    </submittedName>
</protein>
<dbReference type="PANTHER" id="PTHR22799:SF6">
    <property type="entry name" value="C-TYPE LECTIN DOMAIN FAMILY 4 MEMBER M-LIKE"/>
    <property type="match status" value="1"/>
</dbReference>
<dbReference type="AlphaFoldDB" id="A0A9J7MVM5"/>
<dbReference type="InterPro" id="IPR016186">
    <property type="entry name" value="C-type_lectin-like/link_sf"/>
</dbReference>
<evidence type="ECO:0000313" key="5">
    <source>
        <dbReference type="RefSeq" id="XP_035681621.1"/>
    </source>
</evidence>
<evidence type="ECO:0000256" key="2">
    <source>
        <dbReference type="ARBA" id="ARBA00023157"/>
    </source>
</evidence>
<reference evidence="5" key="2">
    <citation type="submission" date="2025-08" db="UniProtKB">
        <authorList>
            <consortium name="RefSeq"/>
        </authorList>
    </citation>
    <scope>IDENTIFICATION</scope>
    <source>
        <strain evidence="5">S238N-H82</strain>
        <tissue evidence="5">Testes</tissue>
    </source>
</reference>
<feature type="domain" description="C-type lectin" evidence="3">
    <location>
        <begin position="2"/>
        <end position="110"/>
    </location>
</feature>
<dbReference type="SMART" id="SM00034">
    <property type="entry name" value="CLECT"/>
    <property type="match status" value="1"/>
</dbReference>
<accession>A0A9J7MVM5</accession>
<dbReference type="PROSITE" id="PS50041">
    <property type="entry name" value="C_TYPE_LECTIN_2"/>
    <property type="match status" value="1"/>
</dbReference>
<dbReference type="PROSITE" id="PS00615">
    <property type="entry name" value="C_TYPE_LECTIN_1"/>
    <property type="match status" value="1"/>
</dbReference>
<dbReference type="OMA" id="PAGFICH"/>
<sequence length="161" mass="18013">MRLGICYKAFDTRKTWNEAAAACGEDGGTLTMPRDTETNAFLISLYKSVSDSMNFLFGLHDRREEGLFEWVDGSALGTYNSWGPREPNNAGGFEDCVRYHNDKWNDGRCDYWPAGFICHSVPAQWEGCPRPPLYAFMNVAVQTNPRSAPPGAGWTSEALCR</sequence>
<proteinExistence type="predicted"/>
<dbReference type="InterPro" id="IPR016187">
    <property type="entry name" value="CTDL_fold"/>
</dbReference>
<dbReference type="GeneID" id="118419366"/>
<dbReference type="PANTHER" id="PTHR22799">
    <property type="entry name" value="TETRANECTIN-RELATED"/>
    <property type="match status" value="1"/>
</dbReference>